<evidence type="ECO:0000256" key="3">
    <source>
        <dbReference type="ARBA" id="ARBA00022578"/>
    </source>
</evidence>
<dbReference type="GO" id="GO:0005829">
    <property type="term" value="C:cytosol"/>
    <property type="evidence" value="ECO:0007669"/>
    <property type="project" value="TreeGrafter"/>
</dbReference>
<dbReference type="GO" id="GO:0003677">
    <property type="term" value="F:DNA binding"/>
    <property type="evidence" value="ECO:0007669"/>
    <property type="project" value="UniProtKB-KW"/>
</dbReference>
<evidence type="ECO:0000313" key="7">
    <source>
        <dbReference type="EMBL" id="CUN33837.1"/>
    </source>
</evidence>
<evidence type="ECO:0000256" key="1">
    <source>
        <dbReference type="ARBA" id="ARBA00002190"/>
    </source>
</evidence>
<dbReference type="AlphaFoldDB" id="A0A173W5S6"/>
<dbReference type="PROSITE" id="PS01043">
    <property type="entry name" value="TRANSPOSASE_IS30"/>
    <property type="match status" value="1"/>
</dbReference>
<dbReference type="InterPro" id="IPR051917">
    <property type="entry name" value="Transposase-Integrase"/>
</dbReference>
<dbReference type="SUPFAM" id="SSF53098">
    <property type="entry name" value="Ribonuclease H-like"/>
    <property type="match status" value="1"/>
</dbReference>
<comment type="function">
    <text evidence="1">Required for the transposition of the insertion element.</text>
</comment>
<evidence type="ECO:0000313" key="8">
    <source>
        <dbReference type="Proteomes" id="UP000095546"/>
    </source>
</evidence>
<dbReference type="RefSeq" id="WP_055159828.1">
    <property type="nucleotide sequence ID" value="NZ_CABIWZ010000001.1"/>
</dbReference>
<evidence type="ECO:0000259" key="6">
    <source>
        <dbReference type="PROSITE" id="PS50994"/>
    </source>
</evidence>
<dbReference type="InterPro" id="IPR025246">
    <property type="entry name" value="IS30-like_HTH"/>
</dbReference>
<organism evidence="7 8">
    <name type="scientific">Mitsuokella jalaludinii</name>
    <dbReference type="NCBI Taxonomy" id="187979"/>
    <lineage>
        <taxon>Bacteria</taxon>
        <taxon>Bacillati</taxon>
        <taxon>Bacillota</taxon>
        <taxon>Negativicutes</taxon>
        <taxon>Selenomonadales</taxon>
        <taxon>Selenomonadaceae</taxon>
        <taxon>Mitsuokella</taxon>
    </lineage>
</organism>
<protein>
    <submittedName>
        <fullName evidence="7">Transposase and inactivated derivatives, IS30 family</fullName>
    </submittedName>
</protein>
<dbReference type="InterPro" id="IPR012337">
    <property type="entry name" value="RNaseH-like_sf"/>
</dbReference>
<dbReference type="EMBL" id="CYYU01000001">
    <property type="protein sequence ID" value="CUN33837.1"/>
    <property type="molecule type" value="Genomic_DNA"/>
</dbReference>
<gene>
    <name evidence="7" type="ORF">ERS852385_00001</name>
</gene>
<dbReference type="PROSITE" id="PS50994">
    <property type="entry name" value="INTEGRASE"/>
    <property type="match status" value="1"/>
</dbReference>
<sequence>MCHYTHLTPFEREKILFFLAEGKSITEIAHLLNRSKSTISRELLRNAAPADQPMSYCPLTAQALYKQRRKACRPHKRLEYAPLHSYIQICILAYHWSPEEIVGRIQLEHGCRLVSVPTIYRAIHAGLLNPPGASAKFVLRKLRHHGKRRHKKGNEEHRGKFVISHPIEDRPASATNRSVRGHWEADTVVGKQGKACLVTLVDRKSRYLLGGKAASKTAAAVNKVMCEALSGQPHLSVTPDRGKEFSKHAQLSKELKRVTFYFPAPHHPWERGTNENTNGLLREFFPKGKDITDTPEDYIQRKYHELNLRPRKCLGYKTPYEVYFSKVLHLA</sequence>
<dbReference type="GO" id="GO:0015074">
    <property type="term" value="P:DNA integration"/>
    <property type="evidence" value="ECO:0007669"/>
    <property type="project" value="InterPro"/>
</dbReference>
<dbReference type="STRING" id="187979.ERS852385_00001"/>
<dbReference type="Pfam" id="PF13936">
    <property type="entry name" value="HTH_38"/>
    <property type="match status" value="1"/>
</dbReference>
<dbReference type="PANTHER" id="PTHR10948:SF23">
    <property type="entry name" value="TRANSPOSASE INSI FOR INSERTION SEQUENCE ELEMENT IS30A-RELATED"/>
    <property type="match status" value="1"/>
</dbReference>
<evidence type="ECO:0000256" key="4">
    <source>
        <dbReference type="ARBA" id="ARBA00023125"/>
    </source>
</evidence>
<accession>A0A173W5S6</accession>
<dbReference type="SUPFAM" id="SSF46689">
    <property type="entry name" value="Homeodomain-like"/>
    <property type="match status" value="1"/>
</dbReference>
<comment type="similarity">
    <text evidence="2">Belongs to the transposase IS30 family.</text>
</comment>
<keyword evidence="4" id="KW-0238">DNA-binding</keyword>
<feature type="domain" description="Integrase catalytic" evidence="6">
    <location>
        <begin position="167"/>
        <end position="327"/>
    </location>
</feature>
<evidence type="ECO:0000256" key="5">
    <source>
        <dbReference type="ARBA" id="ARBA00023172"/>
    </source>
</evidence>
<dbReference type="NCBIfam" id="NF033563">
    <property type="entry name" value="transpos_IS30"/>
    <property type="match status" value="1"/>
</dbReference>
<dbReference type="GeneID" id="83710303"/>
<dbReference type="Gene3D" id="3.30.420.10">
    <property type="entry name" value="Ribonuclease H-like superfamily/Ribonuclease H"/>
    <property type="match status" value="1"/>
</dbReference>
<dbReference type="Pfam" id="PF00665">
    <property type="entry name" value="rve"/>
    <property type="match status" value="1"/>
</dbReference>
<keyword evidence="3" id="KW-0815">Transposition</keyword>
<name>A0A173W5S6_9FIRM</name>
<dbReference type="Gene3D" id="1.10.10.60">
    <property type="entry name" value="Homeodomain-like"/>
    <property type="match status" value="1"/>
</dbReference>
<dbReference type="OrthoDB" id="9776104at2"/>
<reference evidence="7 8" key="1">
    <citation type="submission" date="2015-09" db="EMBL/GenBank/DDBJ databases">
        <authorList>
            <consortium name="Pathogen Informatics"/>
        </authorList>
    </citation>
    <scope>NUCLEOTIDE SEQUENCE [LARGE SCALE GENOMIC DNA]</scope>
    <source>
        <strain evidence="7 8">2789STDY5608828</strain>
    </source>
</reference>
<dbReference type="InterPro" id="IPR009057">
    <property type="entry name" value="Homeodomain-like_sf"/>
</dbReference>
<dbReference type="GO" id="GO:0004803">
    <property type="term" value="F:transposase activity"/>
    <property type="evidence" value="ECO:0007669"/>
    <property type="project" value="InterPro"/>
</dbReference>
<dbReference type="InterPro" id="IPR053392">
    <property type="entry name" value="Transposase_IS30-like"/>
</dbReference>
<evidence type="ECO:0000256" key="2">
    <source>
        <dbReference type="ARBA" id="ARBA00006363"/>
    </source>
</evidence>
<keyword evidence="8" id="KW-1185">Reference proteome</keyword>
<dbReference type="InterPro" id="IPR001584">
    <property type="entry name" value="Integrase_cat-core"/>
</dbReference>
<dbReference type="PANTHER" id="PTHR10948">
    <property type="entry name" value="TRANSPOSASE"/>
    <property type="match status" value="1"/>
</dbReference>
<dbReference type="GO" id="GO:0006313">
    <property type="term" value="P:DNA transposition"/>
    <property type="evidence" value="ECO:0007669"/>
    <property type="project" value="InterPro"/>
</dbReference>
<dbReference type="Proteomes" id="UP000095546">
    <property type="component" value="Unassembled WGS sequence"/>
</dbReference>
<dbReference type="InterPro" id="IPR036397">
    <property type="entry name" value="RNaseH_sf"/>
</dbReference>
<keyword evidence="5" id="KW-0233">DNA recombination</keyword>
<dbReference type="InterPro" id="IPR001598">
    <property type="entry name" value="Transposase_IS30_CS"/>
</dbReference>
<proteinExistence type="inferred from homology"/>